<evidence type="ECO:0000259" key="3">
    <source>
        <dbReference type="Pfam" id="PF02010"/>
    </source>
</evidence>
<dbReference type="Gene3D" id="2.120.10.30">
    <property type="entry name" value="TolB, C-terminal domain"/>
    <property type="match status" value="3"/>
</dbReference>
<feature type="repeat" description="NHL" evidence="2">
    <location>
        <begin position="504"/>
        <end position="540"/>
    </location>
</feature>
<dbReference type="GO" id="GO:0008270">
    <property type="term" value="F:zinc ion binding"/>
    <property type="evidence" value="ECO:0007669"/>
    <property type="project" value="UniProtKB-KW"/>
</dbReference>
<dbReference type="EMBL" id="CAJNOL010002479">
    <property type="protein sequence ID" value="CAF1504407.1"/>
    <property type="molecule type" value="Genomic_DNA"/>
</dbReference>
<evidence type="ECO:0000313" key="5">
    <source>
        <dbReference type="EMBL" id="CAF1504407.1"/>
    </source>
</evidence>
<reference evidence="5" key="1">
    <citation type="submission" date="2021-02" db="EMBL/GenBank/DDBJ databases">
        <authorList>
            <person name="Nowell W R."/>
        </authorList>
    </citation>
    <scope>NUCLEOTIDE SEQUENCE</scope>
</reference>
<dbReference type="PANTHER" id="PTHR24104:SF25">
    <property type="entry name" value="PROTEIN LIN-41"/>
    <property type="match status" value="1"/>
</dbReference>
<evidence type="ECO:0000256" key="1">
    <source>
        <dbReference type="ARBA" id="ARBA00022737"/>
    </source>
</evidence>
<protein>
    <recommendedName>
        <fullName evidence="3">PKD/REJ-like domain-containing protein</fullName>
    </recommendedName>
</protein>
<feature type="domain" description="PKD/REJ-like" evidence="3">
    <location>
        <begin position="917"/>
        <end position="1402"/>
    </location>
</feature>
<dbReference type="Proteomes" id="UP000663854">
    <property type="component" value="Unassembled WGS sequence"/>
</dbReference>
<gene>
    <name evidence="5" type="ORF">JXQ802_LOCUS40617</name>
    <name evidence="4" type="ORF">PYM288_LOCUS28028</name>
</gene>
<accession>A0A815TBZ3</accession>
<dbReference type="Pfam" id="PF02010">
    <property type="entry name" value="REJ"/>
    <property type="match status" value="1"/>
</dbReference>
<dbReference type="PANTHER" id="PTHR24104">
    <property type="entry name" value="E3 UBIQUITIN-PROTEIN LIGASE NHLRC1-RELATED"/>
    <property type="match status" value="1"/>
</dbReference>
<dbReference type="EMBL" id="CAJNOH010001971">
    <property type="protein sequence ID" value="CAF1263989.1"/>
    <property type="molecule type" value="Genomic_DNA"/>
</dbReference>
<keyword evidence="6" id="KW-1185">Reference proteome</keyword>
<sequence>MGFYGLLWIPTVSYNQPKFCPNASWNSTAITFATNTTVGTYPFGIFINTNNTVYVANRLTHMIVVWLQGSSIPTRNISGNLSYPASLFVTDTNDIYVDNGYANSRVDKWSFNSTSSVPEMYVCEACLGLFIDINNTLYCSMFNRHQVISKSLTNRLNVWSIIAGTGIAALASDTLYNPWGIFVDTNFNLYVADSGNNRIQLFKSGQLIGTTLAGTGATGTIDLLYPTSVALDADGYLFIVDCQNHRIVSSGPNGFRCLGGCSNTAGSTVSQLYYPTSLSFDTDGNIFVTDQYNHRIQKFLLITNSCSATTTVTTMTTVITSMNSIQTVPLTTSVFQISSTTISSSKLLSYNLPKFTAYTFWNSSGITFASFPSGTYPYGVFVDINNTVYVCENYLHRVQVWPEGSSTPTRTITDNLNSSYTIFVTINGDIYIDNGYANKRVDKWTLNTTNSVPVMYVKDICWGLFVDIHNNIYCSLNTEHQVITKSLMTNSSIWTVAAGTHCNGSTSNTLYYPCGIYVDINLNLYVADCGNNRIQLFPSNQVNGITVAGTGAIGTINLNCPTGIVLDADGYLFIADSANHRIVASGPNGFRCVVGCSGSTGLASDQLYYPATISFDSYGNMFVVDDWNHRIQKFLITNISPTAPTTIETTAGLITSAAQSTTVLITSTIQTTVASTASTIQTTAVPTTSAVETTVAPTTSVIETTSIPTTSVMETTSIPTTSVIETTSIPTTSVMETTSIPTTSVIETTTVTTTGAIEPTSVSATSAVESISPSATSTIETTVVPTTNVIESTVLQKISSVESSALPTTSAVETTLMPVTTAVETTATSTATSFPTDKISTYVIQTMDTKSTTQLENEESSSIEQHSSTVTIITTSEPFSTNQSCFSPIITLIPGQSSLISPLQYRRSQDFSIISILQLNCDSSLSIITKWTIKNCSSICSFEIELNEKVLTTLSELYIPSRTLPYGVYELALTVTMLDLPNLKSTSATYVRITASGITANLLQLGTSMITRGNQQDLLLDPGTFSVDPDEDSFDASKWKYEYYCRIYGLSNFPNLQGILLSIDDSRIDPLNPSCISNRLGNRTTVLYGNSTLSPKSSVTILSGSLRSNQIYQFMVYMENRKNSSIQATGYAFVQVEDTRPQLIAIGCAISTMCVPNLEFQLINPTTQVALFTICIGNCINIQNITWNIYQGSENSSSNVTQWILFNQMISYENIWFFGRNTSNFTATNQLFLDNPQIILWRFEVVYTFVTETSSSALNFIINQPPFNGSCSINPSNGTTSTLFTVSCTNWFDEDGIKDYSFYAWTKDPSKRVMIAFSPISDFQVRLPAGDNQTSLLNIVIYIQDLLDCITEVNMSSISIISDSIEIMNLINNLQSSSNEINNNPIVQLLSSQNQNIVGQLIISLSQQFNQMNTESVANAISNGIPAASISVSPLGSQTLQWSSIPLNKSALIEYNKELNSQANVRDFLMPFTTNLAITTANSIKLQSTSLAQLTQATNQLTRTASMLASNKCYQLSVALYSMATKISYEDVQIASIQLIQCVSNVLTAINSPLQERTSLLDLDLSRANSFPIDYETDLESEWSNLNLFSDENDFSIETIEKNRNIYYQKQLANEIMIQSIKTISLLTSSLNIHINIGQNLIINTSQTFMSLETIQINSLSNKQIQQVGNARFNIPENFSLNTINNSSISLRSIMKPLASFGNSKSNSNTNVSTSISLSILDQYENEISIETNSNNRIELIIPRDPNIIIPSMIFQNVTSINLTSHNQLFYLQYINITNSLSVSVHFEIHPLNQTLAYLFIYKFDQSPHLNSSINLIDGWTLFCPSNLHNESLYKYFINNEQTSGHQSLIFGLRELNSTEIFQFCLENSSIINPPI</sequence>
<feature type="repeat" description="NHL" evidence="2">
    <location>
        <begin position="271"/>
        <end position="299"/>
    </location>
</feature>
<dbReference type="Proteomes" id="UP000663870">
    <property type="component" value="Unassembled WGS sequence"/>
</dbReference>
<dbReference type="PROSITE" id="PS51125">
    <property type="entry name" value="NHL"/>
    <property type="match status" value="3"/>
</dbReference>
<organism evidence="5 6">
    <name type="scientific">Rotaria sordida</name>
    <dbReference type="NCBI Taxonomy" id="392033"/>
    <lineage>
        <taxon>Eukaryota</taxon>
        <taxon>Metazoa</taxon>
        <taxon>Spiralia</taxon>
        <taxon>Gnathifera</taxon>
        <taxon>Rotifera</taxon>
        <taxon>Eurotatoria</taxon>
        <taxon>Bdelloidea</taxon>
        <taxon>Philodinida</taxon>
        <taxon>Philodinidae</taxon>
        <taxon>Rotaria</taxon>
    </lineage>
</organism>
<dbReference type="InterPro" id="IPR002859">
    <property type="entry name" value="PKD/REJ-like"/>
</dbReference>
<evidence type="ECO:0000313" key="6">
    <source>
        <dbReference type="Proteomes" id="UP000663870"/>
    </source>
</evidence>
<evidence type="ECO:0000256" key="2">
    <source>
        <dbReference type="PROSITE-ProRule" id="PRU00504"/>
    </source>
</evidence>
<dbReference type="Pfam" id="PF01436">
    <property type="entry name" value="NHL"/>
    <property type="match status" value="3"/>
</dbReference>
<proteinExistence type="predicted"/>
<evidence type="ECO:0000313" key="4">
    <source>
        <dbReference type="EMBL" id="CAF1263989.1"/>
    </source>
</evidence>
<dbReference type="CDD" id="cd05819">
    <property type="entry name" value="NHL"/>
    <property type="match status" value="2"/>
</dbReference>
<dbReference type="InterPro" id="IPR001258">
    <property type="entry name" value="NHL_repeat"/>
</dbReference>
<keyword evidence="1" id="KW-0677">Repeat</keyword>
<feature type="non-terminal residue" evidence="5">
    <location>
        <position position="1876"/>
    </location>
</feature>
<dbReference type="Gene3D" id="2.40.10.500">
    <property type="match status" value="1"/>
</dbReference>
<dbReference type="InterPro" id="IPR011042">
    <property type="entry name" value="6-blade_b-propeller_TolB-like"/>
</dbReference>
<name>A0A815TBZ3_9BILA</name>
<comment type="caution">
    <text evidence="5">The sequence shown here is derived from an EMBL/GenBank/DDBJ whole genome shotgun (WGS) entry which is preliminary data.</text>
</comment>
<feature type="non-terminal residue" evidence="5">
    <location>
        <position position="1"/>
    </location>
</feature>
<feature type="repeat" description="NHL" evidence="2">
    <location>
        <begin position="175"/>
        <end position="205"/>
    </location>
</feature>
<dbReference type="InterPro" id="IPR050952">
    <property type="entry name" value="TRIM-NHL_E3_ligases"/>
</dbReference>
<dbReference type="SUPFAM" id="SSF101898">
    <property type="entry name" value="NHL repeat"/>
    <property type="match status" value="2"/>
</dbReference>